<evidence type="ECO:0000313" key="11">
    <source>
        <dbReference type="Proteomes" id="UP000032180"/>
    </source>
</evidence>
<dbReference type="GO" id="GO:0045490">
    <property type="term" value="P:pectin catabolic process"/>
    <property type="evidence" value="ECO:0007669"/>
    <property type="project" value="UniProtKB-UniRule"/>
</dbReference>
<keyword evidence="6 8" id="KW-0063">Aspartyl esterase</keyword>
<feature type="domain" description="Pectinesterase catalytic" evidence="9">
    <location>
        <begin position="58"/>
        <end position="354"/>
    </location>
</feature>
<name>A0A0D9XTS7_9ORYZ</name>
<keyword evidence="8" id="KW-0732">Signal</keyword>
<feature type="active site" evidence="7">
    <location>
        <position position="204"/>
    </location>
</feature>
<dbReference type="GO" id="GO:0042545">
    <property type="term" value="P:cell wall modification"/>
    <property type="evidence" value="ECO:0007669"/>
    <property type="project" value="UniProtKB-UniRule"/>
</dbReference>
<reference evidence="10" key="3">
    <citation type="submission" date="2015-04" db="UniProtKB">
        <authorList>
            <consortium name="EnsemblPlants"/>
        </authorList>
    </citation>
    <scope>IDENTIFICATION</scope>
</reference>
<protein>
    <recommendedName>
        <fullName evidence="3 8">Pectinesterase</fullName>
        <ecNumber evidence="3 8">3.1.1.11</ecNumber>
    </recommendedName>
</protein>
<evidence type="ECO:0000256" key="4">
    <source>
        <dbReference type="ARBA" id="ARBA00022512"/>
    </source>
</evidence>
<dbReference type="HOGENOM" id="CLU_012243_4_2_1"/>
<dbReference type="InterPro" id="IPR000070">
    <property type="entry name" value="Pectinesterase_cat"/>
</dbReference>
<dbReference type="EC" id="3.1.1.11" evidence="3 8"/>
<evidence type="ECO:0000256" key="7">
    <source>
        <dbReference type="PROSITE-ProRule" id="PRU10040"/>
    </source>
</evidence>
<keyword evidence="11" id="KW-1185">Reference proteome</keyword>
<evidence type="ECO:0000256" key="5">
    <source>
        <dbReference type="ARBA" id="ARBA00022801"/>
    </source>
</evidence>
<keyword evidence="4" id="KW-0134">Cell wall</keyword>
<dbReference type="SUPFAM" id="SSF51126">
    <property type="entry name" value="Pectin lyase-like"/>
    <property type="match status" value="1"/>
</dbReference>
<evidence type="ECO:0000256" key="1">
    <source>
        <dbReference type="ARBA" id="ARBA00004191"/>
    </source>
</evidence>
<keyword evidence="5 8" id="KW-0378">Hydrolase</keyword>
<dbReference type="InterPro" id="IPR033131">
    <property type="entry name" value="Pectinesterase_Asp_AS"/>
</dbReference>
<dbReference type="Proteomes" id="UP000032180">
    <property type="component" value="Chromosome 11"/>
</dbReference>
<organism evidence="10 11">
    <name type="scientific">Leersia perrieri</name>
    <dbReference type="NCBI Taxonomy" id="77586"/>
    <lineage>
        <taxon>Eukaryota</taxon>
        <taxon>Viridiplantae</taxon>
        <taxon>Streptophyta</taxon>
        <taxon>Embryophyta</taxon>
        <taxon>Tracheophyta</taxon>
        <taxon>Spermatophyta</taxon>
        <taxon>Magnoliopsida</taxon>
        <taxon>Liliopsida</taxon>
        <taxon>Poales</taxon>
        <taxon>Poaceae</taxon>
        <taxon>BOP clade</taxon>
        <taxon>Oryzoideae</taxon>
        <taxon>Oryzeae</taxon>
        <taxon>Oryzinae</taxon>
        <taxon>Leersia</taxon>
    </lineage>
</organism>
<dbReference type="GO" id="GO:0030599">
    <property type="term" value="F:pectinesterase activity"/>
    <property type="evidence" value="ECO:0007669"/>
    <property type="project" value="UniProtKB-UniRule"/>
</dbReference>
<feature type="chain" id="PRO_5005116077" description="Pectinesterase" evidence="8">
    <location>
        <begin position="30"/>
        <end position="368"/>
    </location>
</feature>
<comment type="pathway">
    <text evidence="2 8">Glycan metabolism; pectin degradation; 2-dehydro-3-deoxy-D-gluconate from pectin: step 1/5.</text>
</comment>
<feature type="signal peptide" evidence="8">
    <location>
        <begin position="1"/>
        <end position="29"/>
    </location>
</feature>
<accession>A0A0D9XTS7</accession>
<dbReference type="STRING" id="77586.A0A0D9XTS7"/>
<dbReference type="EnsemblPlants" id="LPERR11G15140.1">
    <property type="protein sequence ID" value="LPERR11G15140.1"/>
    <property type="gene ID" value="LPERR11G15140"/>
</dbReference>
<evidence type="ECO:0000313" key="10">
    <source>
        <dbReference type="EnsemblPlants" id="LPERR11G15140.1"/>
    </source>
</evidence>
<dbReference type="FunFam" id="2.160.20.10:FF:000029">
    <property type="entry name" value="Pectinesterase 4"/>
    <property type="match status" value="1"/>
</dbReference>
<dbReference type="InterPro" id="IPR012334">
    <property type="entry name" value="Pectin_lyas_fold"/>
</dbReference>
<dbReference type="eggNOG" id="ENOG502RRRN">
    <property type="taxonomic scope" value="Eukaryota"/>
</dbReference>
<evidence type="ECO:0000256" key="3">
    <source>
        <dbReference type="ARBA" id="ARBA00013229"/>
    </source>
</evidence>
<dbReference type="AlphaFoldDB" id="A0A0D9XTS7"/>
<evidence type="ECO:0000256" key="8">
    <source>
        <dbReference type="RuleBase" id="RU000589"/>
    </source>
</evidence>
<dbReference type="Gramene" id="LPERR11G15140.1">
    <property type="protein sequence ID" value="LPERR11G15140.1"/>
    <property type="gene ID" value="LPERR11G15140"/>
</dbReference>
<dbReference type="PANTHER" id="PTHR31707">
    <property type="entry name" value="PECTINESTERASE"/>
    <property type="match status" value="1"/>
</dbReference>
<evidence type="ECO:0000256" key="2">
    <source>
        <dbReference type="ARBA" id="ARBA00005184"/>
    </source>
</evidence>
<comment type="catalytic activity">
    <reaction evidence="8">
        <text>[(1-&gt;4)-alpha-D-galacturonosyl methyl ester](n) + n H2O = [(1-&gt;4)-alpha-D-galacturonosyl](n) + n methanol + n H(+)</text>
        <dbReference type="Rhea" id="RHEA:22380"/>
        <dbReference type="Rhea" id="RHEA-COMP:14570"/>
        <dbReference type="Rhea" id="RHEA-COMP:14573"/>
        <dbReference type="ChEBI" id="CHEBI:15377"/>
        <dbReference type="ChEBI" id="CHEBI:15378"/>
        <dbReference type="ChEBI" id="CHEBI:17790"/>
        <dbReference type="ChEBI" id="CHEBI:140522"/>
        <dbReference type="ChEBI" id="CHEBI:140523"/>
        <dbReference type="EC" id="3.1.1.11"/>
    </reaction>
</comment>
<evidence type="ECO:0000256" key="6">
    <source>
        <dbReference type="ARBA" id="ARBA00023085"/>
    </source>
</evidence>
<reference evidence="10 11" key="1">
    <citation type="submission" date="2012-08" db="EMBL/GenBank/DDBJ databases">
        <title>Oryza genome evolution.</title>
        <authorList>
            <person name="Wing R.A."/>
        </authorList>
    </citation>
    <scope>NUCLEOTIDE SEQUENCE</scope>
</reference>
<sequence length="368" mass="40376">MASMNNSLALLLLLIILIADHCLPTAAVAEHGYGSSTPSWVNPRLRRLLRGTAHGELEVTVAKDGSGDYTTIAAAVAAAPNGKERYTVRIREGKYHEQFVIGRRNVALFGDGMDKTVITASHGTPHGGNTSASATVTAIGGGFMARDLTIENTAGLDGNQSVALRSNSEHAVLYRCRLQGFQDTLYAENKLQFYLDCEISGTVDFIFGDAKAVFQGCRLLVRRPRNGAHNVITAQGRNDLNKSLTGFSFQNCSVIAMPKENLTGVETYLGRPWRNLSHVIFMQSFLSDIVHPSGWVHWNKSSAVAETARTVSYMEYDNWGPGANTSQRVDWEGFSKVTDAKKAEEYTVDRFINGSEWLPKNIVYKHGL</sequence>
<proteinExistence type="predicted"/>
<comment type="subcellular location">
    <subcellularLocation>
        <location evidence="1">Secreted</location>
        <location evidence="1">Cell wall</location>
    </subcellularLocation>
</comment>
<evidence type="ECO:0000259" key="9">
    <source>
        <dbReference type="Pfam" id="PF01095"/>
    </source>
</evidence>
<dbReference type="Gene3D" id="2.160.20.10">
    <property type="entry name" value="Single-stranded right-handed beta-helix, Pectin lyase-like"/>
    <property type="match status" value="1"/>
</dbReference>
<dbReference type="InterPro" id="IPR011050">
    <property type="entry name" value="Pectin_lyase_fold/virulence"/>
</dbReference>
<dbReference type="Pfam" id="PF01095">
    <property type="entry name" value="Pectinesterase"/>
    <property type="match status" value="1"/>
</dbReference>
<dbReference type="PROSITE" id="PS00503">
    <property type="entry name" value="PECTINESTERASE_2"/>
    <property type="match status" value="1"/>
</dbReference>
<dbReference type="UniPathway" id="UPA00545">
    <property type="reaction ID" value="UER00823"/>
</dbReference>
<reference evidence="11" key="2">
    <citation type="submission" date="2013-12" db="EMBL/GenBank/DDBJ databases">
        <authorList>
            <person name="Yu Y."/>
            <person name="Lee S."/>
            <person name="de Baynast K."/>
            <person name="Wissotski M."/>
            <person name="Liu L."/>
            <person name="Talag J."/>
            <person name="Goicoechea J."/>
            <person name="Angelova A."/>
            <person name="Jetty R."/>
            <person name="Kudrna D."/>
            <person name="Golser W."/>
            <person name="Rivera L."/>
            <person name="Zhang J."/>
            <person name="Wing R."/>
        </authorList>
    </citation>
    <scope>NUCLEOTIDE SEQUENCE</scope>
</reference>
<keyword evidence="4" id="KW-0964">Secreted</keyword>